<keyword evidence="2" id="KW-1185">Reference proteome</keyword>
<evidence type="ECO:0000313" key="2">
    <source>
        <dbReference type="Proteomes" id="UP001145742"/>
    </source>
</evidence>
<protein>
    <submittedName>
        <fullName evidence="1">Uncharacterized protein</fullName>
    </submittedName>
</protein>
<proteinExistence type="predicted"/>
<evidence type="ECO:0000313" key="1">
    <source>
        <dbReference type="EMBL" id="KAJ7423061.1"/>
    </source>
</evidence>
<dbReference type="EMBL" id="WHWB01032917">
    <property type="protein sequence ID" value="KAJ7423061.1"/>
    <property type="molecule type" value="Genomic_DNA"/>
</dbReference>
<reference evidence="1" key="1">
    <citation type="submission" date="2019-10" db="EMBL/GenBank/DDBJ databases">
        <authorList>
            <person name="Soares A.E.R."/>
            <person name="Aleixo A."/>
            <person name="Schneider P."/>
            <person name="Miyaki C.Y."/>
            <person name="Schneider M.P."/>
            <person name="Mello C."/>
            <person name="Vasconcelos A.T.R."/>
        </authorList>
    </citation>
    <scope>NUCLEOTIDE SEQUENCE</scope>
    <source>
        <tissue evidence="1">Muscle</tissue>
    </source>
</reference>
<gene>
    <name evidence="1" type="ORF">WISP_35303</name>
</gene>
<dbReference type="PANTHER" id="PTHR33332">
    <property type="entry name" value="REVERSE TRANSCRIPTASE DOMAIN-CONTAINING PROTEIN"/>
    <property type="match status" value="1"/>
</dbReference>
<sequence>MVLIDSELNMSQQCAHVAEKANGILSCIRNSVASRTRAVTLPLYFALMRLNFRFFVQFWALHYKKVIEVLEPVHRRATKLVKDLVHKSYEEQLREPELFSLKKRRFRKDLIDLYTTTTWKEVVDSWVLVSSPRNLGFCNEAQQVNCGELASHVSQGELFACTCRWSSKLIFR</sequence>
<name>A0ABQ9DPH2_9PASS</name>
<accession>A0ABQ9DPH2</accession>
<organism evidence="1 2">
    <name type="scientific">Willisornis vidua</name>
    <name type="common">Xingu scale-backed antbird</name>
    <dbReference type="NCBI Taxonomy" id="1566151"/>
    <lineage>
        <taxon>Eukaryota</taxon>
        <taxon>Metazoa</taxon>
        <taxon>Chordata</taxon>
        <taxon>Craniata</taxon>
        <taxon>Vertebrata</taxon>
        <taxon>Euteleostomi</taxon>
        <taxon>Archelosauria</taxon>
        <taxon>Archosauria</taxon>
        <taxon>Dinosauria</taxon>
        <taxon>Saurischia</taxon>
        <taxon>Theropoda</taxon>
        <taxon>Coelurosauria</taxon>
        <taxon>Aves</taxon>
        <taxon>Neognathae</taxon>
        <taxon>Neoaves</taxon>
        <taxon>Telluraves</taxon>
        <taxon>Australaves</taxon>
        <taxon>Passeriformes</taxon>
        <taxon>Thamnophilidae</taxon>
        <taxon>Willisornis</taxon>
    </lineage>
</organism>
<comment type="caution">
    <text evidence="1">The sequence shown here is derived from an EMBL/GenBank/DDBJ whole genome shotgun (WGS) entry which is preliminary data.</text>
</comment>
<dbReference type="Proteomes" id="UP001145742">
    <property type="component" value="Unassembled WGS sequence"/>
</dbReference>